<keyword evidence="1" id="KW-0472">Membrane</keyword>
<sequence length="90" mass="9799">MYVRVVWYRMNNESLRFELLFAGQLIGSIILVGGLFLGGLTTLTFIGGAIILCCIVGLAYMAVVDEPSDRPVGTPGYRGRLRSMLGRGSK</sequence>
<evidence type="ECO:0000256" key="1">
    <source>
        <dbReference type="SAM" id="Phobius"/>
    </source>
</evidence>
<evidence type="ECO:0000313" key="3">
    <source>
        <dbReference type="Proteomes" id="UP000011661"/>
    </source>
</evidence>
<gene>
    <name evidence="2" type="ORF">C495_08440</name>
</gene>
<evidence type="ECO:0000313" key="2">
    <source>
        <dbReference type="EMBL" id="ELY44957.1"/>
    </source>
</evidence>
<feature type="transmembrane region" description="Helical" evidence="1">
    <location>
        <begin position="43"/>
        <end position="63"/>
    </location>
</feature>
<name>L9W6I5_9EURY</name>
<dbReference type="PATRIC" id="fig|1230460.4.peg.1706"/>
<reference evidence="2 3" key="1">
    <citation type="journal article" date="2014" name="PLoS Genet.">
        <title>Phylogenetically driven sequencing of extremely halophilic archaea reveals strategies for static and dynamic osmo-response.</title>
        <authorList>
            <person name="Becker E.A."/>
            <person name="Seitzer P.M."/>
            <person name="Tritt A."/>
            <person name="Larsen D."/>
            <person name="Krusor M."/>
            <person name="Yao A.I."/>
            <person name="Wu D."/>
            <person name="Madern D."/>
            <person name="Eisen J.A."/>
            <person name="Darling A.E."/>
            <person name="Facciotti M.T."/>
        </authorList>
    </citation>
    <scope>NUCLEOTIDE SEQUENCE [LARGE SCALE GENOMIC DNA]</scope>
    <source>
        <strain evidence="2 3">JCM 14089</strain>
    </source>
</reference>
<keyword evidence="1" id="KW-1133">Transmembrane helix</keyword>
<comment type="caution">
    <text evidence="2">The sequence shown here is derived from an EMBL/GenBank/DDBJ whole genome shotgun (WGS) entry which is preliminary data.</text>
</comment>
<dbReference type="AlphaFoldDB" id="L9W6I5"/>
<keyword evidence="1" id="KW-0812">Transmembrane</keyword>
<dbReference type="Proteomes" id="UP000011661">
    <property type="component" value="Unassembled WGS sequence"/>
</dbReference>
<organism evidence="2 3">
    <name type="scientific">Natronorubrum sulfidifaciens JCM 14089</name>
    <dbReference type="NCBI Taxonomy" id="1230460"/>
    <lineage>
        <taxon>Archaea</taxon>
        <taxon>Methanobacteriati</taxon>
        <taxon>Methanobacteriota</taxon>
        <taxon>Stenosarchaea group</taxon>
        <taxon>Halobacteria</taxon>
        <taxon>Halobacteriales</taxon>
        <taxon>Natrialbaceae</taxon>
        <taxon>Natronorubrum</taxon>
    </lineage>
</organism>
<keyword evidence="3" id="KW-1185">Reference proteome</keyword>
<accession>L9W6I5</accession>
<dbReference type="EMBL" id="AOHX01000037">
    <property type="protein sequence ID" value="ELY44957.1"/>
    <property type="molecule type" value="Genomic_DNA"/>
</dbReference>
<protein>
    <submittedName>
        <fullName evidence="2">Uncharacterized protein</fullName>
    </submittedName>
</protein>
<feature type="transmembrane region" description="Helical" evidence="1">
    <location>
        <begin position="19"/>
        <end position="37"/>
    </location>
</feature>
<proteinExistence type="predicted"/>